<sequence length="519" mass="57343">MAIRPDALPTDPSALTEMVLALDAENEKLRVAMQTLKEMIFGKRSERLAVLVDEQLALELGDLETDATLPVQANDDAPAAKPPGKVRKKARRNIGALPKHLPRCEQVLEPEATACPCCQGQLHKIGEDVSEVLDIIPAILRVLRTIRPKYGCRSCTDGVVQAKVPPRLIESGMASTALVSHVVVSKFAWYLPLYRQVQILAGQGIHLDRATLAGWVKRAAWWLRSLYELQLRTIQSAPRVFCDETPMPVLDPGRHRTRICQFWAHAMDDRPWGGPSPPAVAYVFANGRGTEEIAGQLKGFSGILQVDGYAAYKALARDHGGAIQLAFCLAHARRKFVEVFKTTQSPFAREVIERLQAVYAIEAKIRGSTAEQRLAVRCTRSASLMAALKARLTAIVDQLFSQSKLAEAINYALNHWNGLTLFLRDGRVEVDSNTVERSMRPIAMGRRNSLFSGSEGGAESWAILASIVNTAKLHELDPQAYLADVLERIVSGRTKSHQLHELLAWNWKAAHQRTAQVAA</sequence>
<dbReference type="PANTHER" id="PTHR33678">
    <property type="entry name" value="BLL1576 PROTEIN"/>
    <property type="match status" value="1"/>
</dbReference>
<evidence type="ECO:0000313" key="6">
    <source>
        <dbReference type="EMBL" id="OSJ37117.1"/>
    </source>
</evidence>
<dbReference type="EMBL" id="NAFL01000131">
    <property type="protein sequence ID" value="OSJ37117.1"/>
    <property type="molecule type" value="Genomic_DNA"/>
</dbReference>
<feature type="domain" description="Transposase IS66 zinc-finger binding" evidence="3">
    <location>
        <begin position="113"/>
        <end position="155"/>
    </location>
</feature>
<feature type="domain" description="Transposase IS66 C-terminal" evidence="5">
    <location>
        <begin position="466"/>
        <end position="505"/>
    </location>
</feature>
<proteinExistence type="predicted"/>
<evidence type="ECO:0000259" key="4">
    <source>
        <dbReference type="Pfam" id="PF13007"/>
    </source>
</evidence>
<dbReference type="InterPro" id="IPR024474">
    <property type="entry name" value="Znf_dom_IS66"/>
</dbReference>
<dbReference type="InterPro" id="IPR052344">
    <property type="entry name" value="Transposase-related"/>
</dbReference>
<dbReference type="InterPro" id="IPR004291">
    <property type="entry name" value="Transposase_IS66_central"/>
</dbReference>
<dbReference type="InterPro" id="IPR024463">
    <property type="entry name" value="Transposase_TnpC_homeodom"/>
</dbReference>
<evidence type="ECO:0000313" key="7">
    <source>
        <dbReference type="Proteomes" id="UP000193335"/>
    </source>
</evidence>
<dbReference type="Pfam" id="PF03050">
    <property type="entry name" value="DDE_Tnp_IS66"/>
    <property type="match status" value="1"/>
</dbReference>
<accession>A0A1Y2K106</accession>
<protein>
    <submittedName>
        <fullName evidence="6">IS66 family transposase</fullName>
    </submittedName>
</protein>
<dbReference type="RefSeq" id="WP_085398169.1">
    <property type="nucleotide sequence ID" value="NZ_NAFL01000131.1"/>
</dbReference>
<feature type="domain" description="Transposase TnpC homeodomain" evidence="4">
    <location>
        <begin position="29"/>
        <end position="104"/>
    </location>
</feature>
<feature type="domain" description="Transposase IS66 central" evidence="2">
    <location>
        <begin position="172"/>
        <end position="459"/>
    </location>
</feature>
<comment type="caution">
    <text evidence="6">The sequence shown here is derived from an EMBL/GenBank/DDBJ whole genome shotgun (WGS) entry which is preliminary data.</text>
</comment>
<dbReference type="NCBIfam" id="NF033517">
    <property type="entry name" value="transpos_IS66"/>
    <property type="match status" value="1"/>
</dbReference>
<gene>
    <name evidence="6" type="ORF">BSZ19_00830</name>
</gene>
<dbReference type="PANTHER" id="PTHR33678:SF1">
    <property type="entry name" value="BLL1576 PROTEIN"/>
    <property type="match status" value="1"/>
</dbReference>
<evidence type="ECO:0000259" key="5">
    <source>
        <dbReference type="Pfam" id="PF13817"/>
    </source>
</evidence>
<name>A0A1Y2K106_BRAJP</name>
<evidence type="ECO:0000259" key="2">
    <source>
        <dbReference type="Pfam" id="PF03050"/>
    </source>
</evidence>
<dbReference type="Pfam" id="PF13007">
    <property type="entry name" value="LZ_Tnp_IS66"/>
    <property type="match status" value="1"/>
</dbReference>
<evidence type="ECO:0000256" key="1">
    <source>
        <dbReference type="SAM" id="MobiDB-lite"/>
    </source>
</evidence>
<dbReference type="AlphaFoldDB" id="A0A1Y2K106"/>
<organism evidence="6 7">
    <name type="scientific">Bradyrhizobium japonicum</name>
    <dbReference type="NCBI Taxonomy" id="375"/>
    <lineage>
        <taxon>Bacteria</taxon>
        <taxon>Pseudomonadati</taxon>
        <taxon>Pseudomonadota</taxon>
        <taxon>Alphaproteobacteria</taxon>
        <taxon>Hyphomicrobiales</taxon>
        <taxon>Nitrobacteraceae</taxon>
        <taxon>Bradyrhizobium</taxon>
    </lineage>
</organism>
<dbReference type="InterPro" id="IPR039552">
    <property type="entry name" value="IS66_C"/>
</dbReference>
<dbReference type="Pfam" id="PF13005">
    <property type="entry name" value="zf-IS66"/>
    <property type="match status" value="1"/>
</dbReference>
<reference evidence="6 7" key="1">
    <citation type="submission" date="2017-03" db="EMBL/GenBank/DDBJ databases">
        <title>Whole genome sequences of fourteen strains of Bradyrhizobium canariense and one strain of Bradyrhizobium japonicum isolated from Lupinus (Papilionoideae: Genisteae) species in Algeria.</title>
        <authorList>
            <person name="Crovadore J."/>
            <person name="Chekireb D."/>
            <person name="Brachmann A."/>
            <person name="Chablais R."/>
            <person name="Cochard B."/>
            <person name="Lefort F."/>
        </authorList>
    </citation>
    <scope>NUCLEOTIDE SEQUENCE [LARGE SCALE GENOMIC DNA]</scope>
    <source>
        <strain evidence="6 7">UBMA197</strain>
    </source>
</reference>
<dbReference type="Pfam" id="PF13817">
    <property type="entry name" value="DDE_Tnp_IS66_C"/>
    <property type="match status" value="1"/>
</dbReference>
<dbReference type="Proteomes" id="UP000193335">
    <property type="component" value="Unassembled WGS sequence"/>
</dbReference>
<evidence type="ECO:0000259" key="3">
    <source>
        <dbReference type="Pfam" id="PF13005"/>
    </source>
</evidence>
<feature type="region of interest" description="Disordered" evidence="1">
    <location>
        <begin position="70"/>
        <end position="89"/>
    </location>
</feature>